<dbReference type="RefSeq" id="WP_136166333.1">
    <property type="nucleotide sequence ID" value="NZ_KZ819077.1"/>
</dbReference>
<dbReference type="GO" id="GO:0015833">
    <property type="term" value="P:peptide transport"/>
    <property type="evidence" value="ECO:0007669"/>
    <property type="project" value="InterPro"/>
</dbReference>
<dbReference type="GO" id="GO:0016887">
    <property type="term" value="F:ATP hydrolysis activity"/>
    <property type="evidence" value="ECO:0007669"/>
    <property type="project" value="InterPro"/>
</dbReference>
<dbReference type="InterPro" id="IPR013563">
    <property type="entry name" value="Oligopep_ABC_C"/>
</dbReference>
<dbReference type="PANTHER" id="PTHR43776:SF7">
    <property type="entry name" value="D,D-DIPEPTIDE TRANSPORT ATP-BINDING PROTEIN DDPF-RELATED"/>
    <property type="match status" value="1"/>
</dbReference>
<evidence type="ECO:0000256" key="4">
    <source>
        <dbReference type="ARBA" id="ARBA00022840"/>
    </source>
</evidence>
<keyword evidence="4 6" id="KW-0067">ATP-binding</keyword>
<proteinExistence type="inferred from homology"/>
<dbReference type="PROSITE" id="PS50893">
    <property type="entry name" value="ABC_TRANSPORTER_2"/>
    <property type="match status" value="1"/>
</dbReference>
<gene>
    <name evidence="6" type="ORF">DDT56_10230</name>
</gene>
<dbReference type="EMBL" id="QDKH01000009">
    <property type="protein sequence ID" value="PWC16440.1"/>
    <property type="molecule type" value="Genomic_DNA"/>
</dbReference>
<dbReference type="FunFam" id="3.40.50.300:FF:000016">
    <property type="entry name" value="Oligopeptide ABC transporter ATP-binding component"/>
    <property type="match status" value="1"/>
</dbReference>
<keyword evidence="2" id="KW-0813">Transport</keyword>
<comment type="similarity">
    <text evidence="1">Belongs to the ABC transporter superfamily.</text>
</comment>
<feature type="domain" description="ABC transporter" evidence="5">
    <location>
        <begin position="11"/>
        <end position="257"/>
    </location>
</feature>
<dbReference type="AlphaFoldDB" id="A0A2U1U454"/>
<evidence type="ECO:0000313" key="7">
    <source>
        <dbReference type="Proteomes" id="UP000296159"/>
    </source>
</evidence>
<keyword evidence="3" id="KW-0547">Nucleotide-binding</keyword>
<evidence type="ECO:0000259" key="5">
    <source>
        <dbReference type="PROSITE" id="PS50893"/>
    </source>
</evidence>
<dbReference type="PROSITE" id="PS00211">
    <property type="entry name" value="ABC_TRANSPORTER_1"/>
    <property type="match status" value="1"/>
</dbReference>
<name>A0A2U1U454_9GAMM</name>
<dbReference type="CDD" id="cd03257">
    <property type="entry name" value="ABC_NikE_OppD_transporters"/>
    <property type="match status" value="1"/>
</dbReference>
<reference evidence="6 7" key="1">
    <citation type="submission" date="2018-04" db="EMBL/GenBank/DDBJ databases">
        <title>Brenneria corticis sp.nov.</title>
        <authorList>
            <person name="Li Y."/>
        </authorList>
    </citation>
    <scope>NUCLEOTIDE SEQUENCE [LARGE SCALE GENOMIC DNA]</scope>
    <source>
        <strain evidence="6 7">CFCC 11842</strain>
    </source>
</reference>
<dbReference type="InterPro" id="IPR017871">
    <property type="entry name" value="ABC_transporter-like_CS"/>
</dbReference>
<dbReference type="Pfam" id="PF08352">
    <property type="entry name" value="oligo_HPY"/>
    <property type="match status" value="1"/>
</dbReference>
<protein>
    <submittedName>
        <fullName evidence="6">Peptide ABC transporter ATP-binding protein</fullName>
    </submittedName>
</protein>
<evidence type="ECO:0000256" key="3">
    <source>
        <dbReference type="ARBA" id="ARBA00022741"/>
    </source>
</evidence>
<organism evidence="6 7">
    <name type="scientific">Brenneria corticis</name>
    <dbReference type="NCBI Taxonomy" id="2173106"/>
    <lineage>
        <taxon>Bacteria</taxon>
        <taxon>Pseudomonadati</taxon>
        <taxon>Pseudomonadota</taxon>
        <taxon>Gammaproteobacteria</taxon>
        <taxon>Enterobacterales</taxon>
        <taxon>Pectobacteriaceae</taxon>
        <taxon>Brenneria</taxon>
    </lineage>
</organism>
<comment type="caution">
    <text evidence="6">The sequence shown here is derived from an EMBL/GenBank/DDBJ whole genome shotgun (WGS) entry which is preliminary data.</text>
</comment>
<evidence type="ECO:0000313" key="6">
    <source>
        <dbReference type="EMBL" id="PWC16440.1"/>
    </source>
</evidence>
<dbReference type="InterPro" id="IPR003439">
    <property type="entry name" value="ABC_transporter-like_ATP-bd"/>
</dbReference>
<dbReference type="Pfam" id="PF00005">
    <property type="entry name" value="ABC_tran"/>
    <property type="match status" value="1"/>
</dbReference>
<evidence type="ECO:0000256" key="2">
    <source>
        <dbReference type="ARBA" id="ARBA00022448"/>
    </source>
</evidence>
<dbReference type="InterPro" id="IPR050319">
    <property type="entry name" value="ABC_transp_ATP-bind"/>
</dbReference>
<dbReference type="GO" id="GO:0005524">
    <property type="term" value="F:ATP binding"/>
    <property type="evidence" value="ECO:0007669"/>
    <property type="project" value="UniProtKB-KW"/>
</dbReference>
<dbReference type="SUPFAM" id="SSF52540">
    <property type="entry name" value="P-loop containing nucleoside triphosphate hydrolases"/>
    <property type="match status" value="1"/>
</dbReference>
<dbReference type="Gene3D" id="3.40.50.300">
    <property type="entry name" value="P-loop containing nucleotide triphosphate hydrolases"/>
    <property type="match status" value="1"/>
</dbReference>
<evidence type="ECO:0000256" key="1">
    <source>
        <dbReference type="ARBA" id="ARBA00005417"/>
    </source>
</evidence>
<accession>A0A2U1U454</accession>
<dbReference type="InterPro" id="IPR027417">
    <property type="entry name" value="P-loop_NTPase"/>
</dbReference>
<keyword evidence="7" id="KW-1185">Reference proteome</keyword>
<dbReference type="PANTHER" id="PTHR43776">
    <property type="entry name" value="TRANSPORT ATP-BINDING PROTEIN"/>
    <property type="match status" value="1"/>
</dbReference>
<sequence>MSARHAEKPLLAIQDLRRYFNAGSGNESRAVDGVSFDIHRGETFSLVGESGCGKTTTGRTIIRLYDPTGGRIVFDGADIATLSTRRQWLGFRKQVQMIFQDPYASLDPKTKVADIIGEGIDVHRLAASRTQRMAKVRELLAVVGLNPEHAQRYPHEFSGGQRQRIGIARALAVEPRLLICDEPISALDVSIQAQIVNLLKRLQRERSLTYLFIAHDLSMVRHISDRVAVMYAGKIVEMGATEEIYRYPVHPYTRSLLSAAPIADPLTERTRRRLVYQRQPQDTDGVIRQLGDDHFILTPEDRYAEYQAALGRMKNV</sequence>
<dbReference type="SMART" id="SM00382">
    <property type="entry name" value="AAA"/>
    <property type="match status" value="1"/>
</dbReference>
<dbReference type="GO" id="GO:0055085">
    <property type="term" value="P:transmembrane transport"/>
    <property type="evidence" value="ECO:0007669"/>
    <property type="project" value="UniProtKB-ARBA"/>
</dbReference>
<dbReference type="InterPro" id="IPR003593">
    <property type="entry name" value="AAA+_ATPase"/>
</dbReference>
<dbReference type="Proteomes" id="UP000296159">
    <property type="component" value="Unassembled WGS sequence"/>
</dbReference>